<reference evidence="4" key="1">
    <citation type="submission" date="2011-12" db="EMBL/GenBank/DDBJ databases">
        <title>The complete genome of chromosome of Sulfobacillus acidophilus DSM 10332.</title>
        <authorList>
            <person name="Lucas S."/>
            <person name="Han J."/>
            <person name="Lapidus A."/>
            <person name="Bruce D."/>
            <person name="Goodwin L."/>
            <person name="Pitluck S."/>
            <person name="Peters L."/>
            <person name="Kyrpides N."/>
            <person name="Mavromatis K."/>
            <person name="Ivanova N."/>
            <person name="Mikhailova N."/>
            <person name="Chertkov O."/>
            <person name="Saunders E."/>
            <person name="Detter J.C."/>
            <person name="Tapia R."/>
            <person name="Han C."/>
            <person name="Land M."/>
            <person name="Hauser L."/>
            <person name="Markowitz V."/>
            <person name="Cheng J.-F."/>
            <person name="Hugenholtz P."/>
            <person name="Woyke T."/>
            <person name="Wu D."/>
            <person name="Pukall R."/>
            <person name="Gehrich-Schroeter G."/>
            <person name="Schneider S."/>
            <person name="Klenk H.-P."/>
            <person name="Eisen J.A."/>
        </authorList>
    </citation>
    <scope>NUCLEOTIDE SEQUENCE [LARGE SCALE GENOMIC DNA]</scope>
    <source>
        <strain evidence="4">ATCC 700253 / DSM 10332 / NAL</strain>
    </source>
</reference>
<keyword evidence="4" id="KW-1185">Reference proteome</keyword>
<keyword evidence="1" id="KW-0456">Lyase</keyword>
<proteinExistence type="predicted"/>
<dbReference type="Gene3D" id="2.30.130.110">
    <property type="match status" value="1"/>
</dbReference>
<reference evidence="3 4" key="2">
    <citation type="journal article" date="2012" name="Stand. Genomic Sci.">
        <title>Complete genome sequence of the moderately thermophilic mineral-sulfide-oxidizing firmicute Sulfobacillus acidophilus type strain (NAL(T)).</title>
        <authorList>
            <person name="Anderson I."/>
            <person name="Chertkov O."/>
            <person name="Chen A."/>
            <person name="Saunders E."/>
            <person name="Lapidus A."/>
            <person name="Nolan M."/>
            <person name="Lucas S."/>
            <person name="Hammon N."/>
            <person name="Deshpande S."/>
            <person name="Cheng J.F."/>
            <person name="Han C."/>
            <person name="Tapia R."/>
            <person name="Goodwin L.A."/>
            <person name="Pitluck S."/>
            <person name="Liolios K."/>
            <person name="Pagani I."/>
            <person name="Ivanova N."/>
            <person name="Mikhailova N."/>
            <person name="Pati A."/>
            <person name="Palaniappan K."/>
            <person name="Land M."/>
            <person name="Pan C."/>
            <person name="Rohde M."/>
            <person name="Pukall R."/>
            <person name="Goker M."/>
            <person name="Detter J.C."/>
            <person name="Woyke T."/>
            <person name="Bristow J."/>
            <person name="Eisen J.A."/>
            <person name="Markowitz V."/>
            <person name="Hugenholtz P."/>
            <person name="Kyrpides N.C."/>
            <person name="Klenk H.P."/>
            <person name="Mavromatis K."/>
        </authorList>
    </citation>
    <scope>NUCLEOTIDE SEQUENCE [LARGE SCALE GENOMIC DNA]</scope>
    <source>
        <strain evidence="4">ATCC 700253 / DSM 10332 / NAL</strain>
    </source>
</reference>
<accession>G8TTH3</accession>
<evidence type="ECO:0000313" key="4">
    <source>
        <dbReference type="Proteomes" id="UP000005439"/>
    </source>
</evidence>
<dbReference type="EMBL" id="CP003179">
    <property type="protein sequence ID" value="AEW05639.1"/>
    <property type="molecule type" value="Genomic_DNA"/>
</dbReference>
<evidence type="ECO:0000259" key="2">
    <source>
        <dbReference type="SMART" id="SM00858"/>
    </source>
</evidence>
<evidence type="ECO:0000313" key="3">
    <source>
        <dbReference type="EMBL" id="AEW05639.1"/>
    </source>
</evidence>
<dbReference type="GO" id="GO:0016829">
    <property type="term" value="F:lyase activity"/>
    <property type="evidence" value="ECO:0007669"/>
    <property type="project" value="UniProtKB-KW"/>
</dbReference>
<feature type="domain" description="SAF" evidence="2">
    <location>
        <begin position="12"/>
        <end position="89"/>
    </location>
</feature>
<organism evidence="3 4">
    <name type="scientific">Sulfobacillus acidophilus (strain ATCC 700253 / DSM 10332 / NAL)</name>
    <dbReference type="NCBI Taxonomy" id="679936"/>
    <lineage>
        <taxon>Bacteria</taxon>
        <taxon>Bacillati</taxon>
        <taxon>Bacillota</taxon>
        <taxon>Clostridia</taxon>
        <taxon>Eubacteriales</taxon>
        <taxon>Clostridiales Family XVII. Incertae Sedis</taxon>
        <taxon>Sulfobacillus</taxon>
    </lineage>
</organism>
<dbReference type="PATRIC" id="fig|679936.5.peg.2228"/>
<name>G8TTH3_SULAD</name>
<dbReference type="Pfam" id="PF08666">
    <property type="entry name" value="SAF"/>
    <property type="match status" value="1"/>
</dbReference>
<evidence type="ECO:0000256" key="1">
    <source>
        <dbReference type="ARBA" id="ARBA00023239"/>
    </source>
</evidence>
<dbReference type="CDD" id="cd11613">
    <property type="entry name" value="SAF_AH_GD"/>
    <property type="match status" value="1"/>
</dbReference>
<dbReference type="STRING" id="679936.Sulac_2159"/>
<sequence length="94" mass="10280">MGYGFLIHGDEDHVGVAVRDLNAGETVTGITQKSRREVTVTLRQAIPLGHKVALVERHPGDQVLKYNEVIGVATQPIGVGDHVHVHNIRSVRWG</sequence>
<dbReference type="InterPro" id="IPR044144">
    <property type="entry name" value="SAF_UxaA/GarD"/>
</dbReference>
<dbReference type="HOGENOM" id="CLU_084161_2_0_9"/>
<dbReference type="InterPro" id="IPR013974">
    <property type="entry name" value="SAF"/>
</dbReference>
<gene>
    <name evidence="3" type="ordered locus">Sulac_2159</name>
</gene>
<protein>
    <submittedName>
        <fullName evidence="3">SAF domain protein</fullName>
    </submittedName>
</protein>
<dbReference type="Proteomes" id="UP000005439">
    <property type="component" value="Chromosome"/>
</dbReference>
<dbReference type="KEGG" id="sap:Sulac_2159"/>
<dbReference type="AlphaFoldDB" id="G8TTH3"/>
<dbReference type="SMART" id="SM00858">
    <property type="entry name" value="SAF"/>
    <property type="match status" value="1"/>
</dbReference>